<sequence length="908" mass="102784">MKITNLKTEYKSNPVGLKAYKPRLSWEIVDEKRNVFQRAYHVKCAATAADLNDENKLLWNSGRIDSDQSIHVEYDGVILQSGQQAFWTVKVWNNYKEESSWSAPTCWEMGLLNKDDWKAQWIEPTLEEEPSVSTPSPYLRKEFQLNKAIRKATACITCHGLYELSLNGEKVSTDLFTPGWTSYQQRLQYQTYDVTEQITSGANAIGVILGDGWYRGFLVWQGNKNLYGDKLALLFQLKLDYVDGTSEWIISDPDWKSGTGPILKSDIYNGETYDARLEIAGWDCAGFDDSAWRPVILRDYGFDNLVASEGVPVRITETLRPVEKITTPKGELVFDLGQNMVGWVRFRLKGNAGDKITLNHAEVLDQDGNFYTDNLRAAKAEDTYIFKGDGQEEYEPRFTFHGFRYVKVSDYPGEITLDDLEGRVVHSDMPLTGEFVCSDPLINRLQKNIDWGLRGNFLDVPTDCPQRDERLGWTGDAQVFAPTACFNRDAASFYTKWMKDFIVDQKPDGSVPWVVPNVVKDGGGTGWSDGFGSTGWSDAAVIIPWTVYQVYGDTRILEEQYESMKGWVEYMIRESGEACIFNAGFHFGDWLSFAEYYSYNYNAPDYGYAGAHTDKELIATAYFYYTTGLMQKTASLLGKVEDEARYQNLLPKIKDAFNREFVTQTGRLTSGTQTAYTLALCFNLLPDTLVPVVAKRLADDVNYFGHLTTGFIGTPLICRALTDHGYADVAYKLLFNKRYPSWLYPVTQGATTIWERWDGIKPDGTFQTVGMNSFNHYAYGAVGDWLYKSVAGLNPDEQSPGYKSFFIKPWLHEELDFAKASYHSIYGKIVSGWKREGEKLILEVGIPANTKARIFIPCSDAASVTENGKKLTGHPDLTFIGQEAGRVIIEAGSGYYQLVCRSYEFKQQ</sequence>
<keyword evidence="3 8" id="KW-0378">Hydrolase</keyword>
<evidence type="ECO:0000259" key="6">
    <source>
        <dbReference type="Pfam" id="PF17389"/>
    </source>
</evidence>
<dbReference type="PANTHER" id="PTHR33307:SF6">
    <property type="entry name" value="ALPHA-RHAMNOSIDASE (EUROFUNG)-RELATED"/>
    <property type="match status" value="1"/>
</dbReference>
<proteinExistence type="predicted"/>
<evidence type="ECO:0000256" key="3">
    <source>
        <dbReference type="ARBA" id="ARBA00022801"/>
    </source>
</evidence>
<dbReference type="InterPro" id="IPR008928">
    <property type="entry name" value="6-hairpin_glycosidase_sf"/>
</dbReference>
<dbReference type="Gene3D" id="2.60.420.10">
    <property type="entry name" value="Maltose phosphorylase, domain 3"/>
    <property type="match status" value="1"/>
</dbReference>
<keyword evidence="9" id="KW-1185">Reference proteome</keyword>
<dbReference type="InterPro" id="IPR013737">
    <property type="entry name" value="Bac_rhamnosid_N"/>
</dbReference>
<comment type="caution">
    <text evidence="8">The sequence shown here is derived from an EMBL/GenBank/DDBJ whole genome shotgun (WGS) entry which is preliminary data.</text>
</comment>
<evidence type="ECO:0000259" key="4">
    <source>
        <dbReference type="Pfam" id="PF05592"/>
    </source>
</evidence>
<feature type="domain" description="Alpha-L-rhamnosidase C-terminal" evidence="7">
    <location>
        <begin position="792"/>
        <end position="868"/>
    </location>
</feature>
<dbReference type="PIRSF" id="PIRSF010631">
    <property type="entry name" value="A-rhamnsds"/>
    <property type="match status" value="1"/>
</dbReference>
<gene>
    <name evidence="8" type="ORF">N2K84_03810</name>
</gene>
<dbReference type="InterPro" id="IPR008902">
    <property type="entry name" value="Rhamnosid_concanavalin"/>
</dbReference>
<evidence type="ECO:0000313" key="9">
    <source>
        <dbReference type="Proteomes" id="UP001163821"/>
    </source>
</evidence>
<dbReference type="GO" id="GO:0005975">
    <property type="term" value="P:carbohydrate metabolic process"/>
    <property type="evidence" value="ECO:0007669"/>
    <property type="project" value="InterPro"/>
</dbReference>
<name>A0AA41YBR0_9BACT</name>
<dbReference type="Pfam" id="PF17389">
    <property type="entry name" value="Bac_rhamnosid6H"/>
    <property type="match status" value="1"/>
</dbReference>
<dbReference type="InterPro" id="IPR035396">
    <property type="entry name" value="Bac_rhamnosid6H"/>
</dbReference>
<evidence type="ECO:0000313" key="8">
    <source>
        <dbReference type="EMBL" id="MCW0481842.1"/>
    </source>
</evidence>
<dbReference type="RefSeq" id="WP_282590452.1">
    <property type="nucleotide sequence ID" value="NZ_JAPAAF010000003.1"/>
</dbReference>
<dbReference type="Proteomes" id="UP001163821">
    <property type="component" value="Unassembled WGS sequence"/>
</dbReference>
<dbReference type="Pfam" id="PF05592">
    <property type="entry name" value="Bac_rhamnosid"/>
    <property type="match status" value="1"/>
</dbReference>
<dbReference type="InterPro" id="IPR013783">
    <property type="entry name" value="Ig-like_fold"/>
</dbReference>
<protein>
    <recommendedName>
        <fullName evidence="2">alpha-L-rhamnosidase</fullName>
        <ecNumber evidence="2">3.2.1.40</ecNumber>
    </recommendedName>
</protein>
<dbReference type="InterPro" id="IPR035398">
    <property type="entry name" value="Bac_rhamnosid_C"/>
</dbReference>
<evidence type="ECO:0000256" key="1">
    <source>
        <dbReference type="ARBA" id="ARBA00001445"/>
    </source>
</evidence>
<feature type="domain" description="Alpha-L-rhamnosidase six-hairpin glycosidase" evidence="6">
    <location>
        <begin position="432"/>
        <end position="790"/>
    </location>
</feature>
<dbReference type="Gene3D" id="1.50.10.10">
    <property type="match status" value="1"/>
</dbReference>
<feature type="domain" description="Bacterial alpha-L-rhamnosidase N-terminal" evidence="5">
    <location>
        <begin position="147"/>
        <end position="317"/>
    </location>
</feature>
<dbReference type="Pfam" id="PF25788">
    <property type="entry name" value="Ig_Rha78A_N"/>
    <property type="match status" value="1"/>
</dbReference>
<dbReference type="GO" id="GO:0030596">
    <property type="term" value="F:alpha-L-rhamnosidase activity"/>
    <property type="evidence" value="ECO:0007669"/>
    <property type="project" value="UniProtKB-EC"/>
</dbReference>
<dbReference type="InterPro" id="IPR016007">
    <property type="entry name" value="Alpha_rhamnosid"/>
</dbReference>
<dbReference type="InterPro" id="IPR012341">
    <property type="entry name" value="6hp_glycosidase-like_sf"/>
</dbReference>
<dbReference type="Pfam" id="PF17390">
    <property type="entry name" value="Bac_rhamnosid_C"/>
    <property type="match status" value="1"/>
</dbReference>
<dbReference type="AlphaFoldDB" id="A0AA41YBR0"/>
<accession>A0AA41YBR0</accession>
<dbReference type="Pfam" id="PF08531">
    <property type="entry name" value="Bac_rhamnosid_N"/>
    <property type="match status" value="1"/>
</dbReference>
<evidence type="ECO:0000256" key="2">
    <source>
        <dbReference type="ARBA" id="ARBA00012652"/>
    </source>
</evidence>
<organism evidence="8 9">
    <name type="scientific">Gaoshiqia sediminis</name>
    <dbReference type="NCBI Taxonomy" id="2986998"/>
    <lineage>
        <taxon>Bacteria</taxon>
        <taxon>Pseudomonadati</taxon>
        <taxon>Bacteroidota</taxon>
        <taxon>Bacteroidia</taxon>
        <taxon>Marinilabiliales</taxon>
        <taxon>Prolixibacteraceae</taxon>
        <taxon>Gaoshiqia</taxon>
    </lineage>
</organism>
<dbReference type="Gene3D" id="2.60.120.260">
    <property type="entry name" value="Galactose-binding domain-like"/>
    <property type="match status" value="2"/>
</dbReference>
<dbReference type="EC" id="3.2.1.40" evidence="2"/>
<dbReference type="PANTHER" id="PTHR33307">
    <property type="entry name" value="ALPHA-RHAMNOSIDASE (EUROFUNG)"/>
    <property type="match status" value="1"/>
</dbReference>
<reference evidence="8" key="1">
    <citation type="submission" date="2022-10" db="EMBL/GenBank/DDBJ databases">
        <title>Gaoshiqiia sediminis gen. nov., sp. nov., isolated from coastal sediment.</title>
        <authorList>
            <person name="Yu W.X."/>
            <person name="Mu D.S."/>
            <person name="Du J.Z."/>
            <person name="Liang Y.Q."/>
        </authorList>
    </citation>
    <scope>NUCLEOTIDE SEQUENCE</scope>
    <source>
        <strain evidence="8">A06</strain>
    </source>
</reference>
<evidence type="ECO:0000259" key="5">
    <source>
        <dbReference type="Pfam" id="PF08531"/>
    </source>
</evidence>
<feature type="domain" description="Alpha-L-rhamnosidase concanavalin-like" evidence="4">
    <location>
        <begin position="326"/>
        <end position="426"/>
    </location>
</feature>
<evidence type="ECO:0000259" key="7">
    <source>
        <dbReference type="Pfam" id="PF17390"/>
    </source>
</evidence>
<dbReference type="SUPFAM" id="SSF48208">
    <property type="entry name" value="Six-hairpin glycosidases"/>
    <property type="match status" value="1"/>
</dbReference>
<dbReference type="Gene3D" id="2.60.40.10">
    <property type="entry name" value="Immunoglobulins"/>
    <property type="match status" value="1"/>
</dbReference>
<comment type="catalytic activity">
    <reaction evidence="1">
        <text>Hydrolysis of terminal non-reducing alpha-L-rhamnose residues in alpha-L-rhamnosides.</text>
        <dbReference type="EC" id="3.2.1.40"/>
    </reaction>
</comment>
<dbReference type="EMBL" id="JAPAAF010000003">
    <property type="protein sequence ID" value="MCW0481842.1"/>
    <property type="molecule type" value="Genomic_DNA"/>
</dbReference>